<proteinExistence type="predicted"/>
<dbReference type="GO" id="GO:0070043">
    <property type="term" value="F:rRNA (guanine-N7-)-methyltransferase activity"/>
    <property type="evidence" value="ECO:0007669"/>
    <property type="project" value="TreeGrafter"/>
</dbReference>
<dbReference type="RefSeq" id="WP_208677334.1">
    <property type="nucleotide sequence ID" value="NZ_CP034671.2"/>
</dbReference>
<reference evidence="5" key="1">
    <citation type="submission" date="2024-01" db="EMBL/GenBank/DDBJ databases">
        <title>Synechococcus elongatus PCC 11802, a close yet different native of Synechococcus elongatus PCC 11801.</title>
        <authorList>
            <person name="Jaiswal D."/>
            <person name="Sengupta A."/>
            <person name="Sengupta S."/>
            <person name="Pakrasi H.B."/>
            <person name="Wangikar P."/>
        </authorList>
    </citation>
    <scope>NUCLEOTIDE SEQUENCE</scope>
    <source>
        <strain evidence="5">PCC 11802</strain>
    </source>
</reference>
<dbReference type="InterPro" id="IPR029063">
    <property type="entry name" value="SAM-dependent_MTases_sf"/>
</dbReference>
<gene>
    <name evidence="5" type="ORF">EKO22_00235</name>
</gene>
<organism evidence="5">
    <name type="scientific">Synechococcus elongatus PCC 11802</name>
    <dbReference type="NCBI Taxonomy" id="2283154"/>
    <lineage>
        <taxon>Bacteria</taxon>
        <taxon>Bacillati</taxon>
        <taxon>Cyanobacteriota</taxon>
        <taxon>Cyanophyceae</taxon>
        <taxon>Synechococcales</taxon>
        <taxon>Synechococcaceae</taxon>
        <taxon>Synechococcus</taxon>
    </lineage>
</organism>
<dbReference type="SMART" id="SM00981">
    <property type="entry name" value="THUMP"/>
    <property type="match status" value="1"/>
</dbReference>
<dbReference type="EMBL" id="CP034671">
    <property type="protein sequence ID" value="QFZ91013.2"/>
    <property type="molecule type" value="Genomic_DNA"/>
</dbReference>
<evidence type="ECO:0000313" key="5">
    <source>
        <dbReference type="EMBL" id="QFZ91013.2"/>
    </source>
</evidence>
<keyword evidence="2" id="KW-0808">Transferase</keyword>
<evidence type="ECO:0000256" key="2">
    <source>
        <dbReference type="ARBA" id="ARBA00022679"/>
    </source>
</evidence>
<dbReference type="CDD" id="cd11715">
    <property type="entry name" value="THUMP_AdoMetMT"/>
    <property type="match status" value="1"/>
</dbReference>
<protein>
    <submittedName>
        <fullName evidence="5">THUMP domain-containing protein</fullName>
    </submittedName>
</protein>
<evidence type="ECO:0000259" key="4">
    <source>
        <dbReference type="PROSITE" id="PS51165"/>
    </source>
</evidence>
<dbReference type="SUPFAM" id="SSF53335">
    <property type="entry name" value="S-adenosyl-L-methionine-dependent methyltransferases"/>
    <property type="match status" value="1"/>
</dbReference>
<dbReference type="GO" id="GO:0003723">
    <property type="term" value="F:RNA binding"/>
    <property type="evidence" value="ECO:0007669"/>
    <property type="project" value="UniProtKB-UniRule"/>
</dbReference>
<dbReference type="Pfam" id="PF01170">
    <property type="entry name" value="UPF0020"/>
    <property type="match status" value="1"/>
</dbReference>
<dbReference type="PROSITE" id="PS00092">
    <property type="entry name" value="N6_MTASE"/>
    <property type="match status" value="1"/>
</dbReference>
<dbReference type="Pfam" id="PF22020">
    <property type="entry name" value="RlmL_1st"/>
    <property type="match status" value="1"/>
</dbReference>
<name>A0AAT9JYV5_SYNEL</name>
<dbReference type="Gene3D" id="3.30.2130.30">
    <property type="match status" value="1"/>
</dbReference>
<dbReference type="InterPro" id="IPR002052">
    <property type="entry name" value="DNA_methylase_N6_adenine_CS"/>
</dbReference>
<dbReference type="InterPro" id="IPR004114">
    <property type="entry name" value="THUMP_dom"/>
</dbReference>
<dbReference type="InterPro" id="IPR053943">
    <property type="entry name" value="RlmKL-like_Mtase_CS"/>
</dbReference>
<keyword evidence="1" id="KW-0489">Methyltransferase</keyword>
<dbReference type="AlphaFoldDB" id="A0AAT9JYV5"/>
<dbReference type="GO" id="GO:0008990">
    <property type="term" value="F:rRNA (guanine-N2-)-methyltransferase activity"/>
    <property type="evidence" value="ECO:0007669"/>
    <property type="project" value="TreeGrafter"/>
</dbReference>
<dbReference type="PANTHER" id="PTHR47313:SF1">
    <property type="entry name" value="RIBOSOMAL RNA LARGE SUBUNIT METHYLTRANSFERASE K_L"/>
    <property type="match status" value="1"/>
</dbReference>
<evidence type="ECO:0000256" key="1">
    <source>
        <dbReference type="ARBA" id="ARBA00022603"/>
    </source>
</evidence>
<dbReference type="PROSITE" id="PS01261">
    <property type="entry name" value="UPF0020"/>
    <property type="match status" value="1"/>
</dbReference>
<dbReference type="PANTHER" id="PTHR47313">
    <property type="entry name" value="RIBOSOMAL RNA LARGE SUBUNIT METHYLTRANSFERASE K/L"/>
    <property type="match status" value="1"/>
</dbReference>
<dbReference type="PROSITE" id="PS51165">
    <property type="entry name" value="THUMP"/>
    <property type="match status" value="1"/>
</dbReference>
<dbReference type="InterPro" id="IPR000241">
    <property type="entry name" value="RlmKL-like_Mtase"/>
</dbReference>
<dbReference type="InterPro" id="IPR054170">
    <property type="entry name" value="RlmL_1st"/>
</dbReference>
<sequence length="374" mass="41540">MNQYFATVGRGLEAIAAQELEQLGAAAVEPQFCGVAFQGDRALLYKVNLWARIPFRILWEIDQFPCWDATDLYEGIRDIDWSYFLTPDRSFAVSATGKTDRLNHSHFTALQVKNAIVDQQWDQFGERSPIDTERPDLLVRVHLAQERCSLSLDSSGSSLHRRGYRPAVGLAPLKESLAAALLQISGWDPSQMLYDPLCGSGTLPLEAGLMALQVAPGLFRDRFGFESWCDFDAQLFDDLRQQAQSSRREALPAPIWGSDREPEVVDQAIANAENSGLAEQVYFSQLDLSEVVAPADSGVVICNPPYGERLGSDSDLGAFYKQLGDVLKQQFKGWTAFVLSGNKELARAIGLKSAQRTPVYNGGLLCQLMKYELY</sequence>
<keyword evidence="3" id="KW-0694">RNA-binding</keyword>
<evidence type="ECO:0000256" key="3">
    <source>
        <dbReference type="PROSITE-ProRule" id="PRU00529"/>
    </source>
</evidence>
<dbReference type="Gene3D" id="3.40.50.150">
    <property type="entry name" value="Vaccinia Virus protein VP39"/>
    <property type="match status" value="1"/>
</dbReference>
<accession>A0AAT9JYV5</accession>
<dbReference type="Pfam" id="PF02926">
    <property type="entry name" value="THUMP"/>
    <property type="match status" value="1"/>
</dbReference>
<feature type="domain" description="THUMP" evidence="4">
    <location>
        <begin position="43"/>
        <end position="154"/>
    </location>
</feature>